<sequence length="151" mass="17377">MSGESIKEYFAKGSYPNKYEREVMEKANYGVLDDVVRNGAERLQDASQRGSGQNRDQVLREVMEDYSIKEYFRDYPNKYEWEVMDKANYGACDDVVRSCAERLKEASQPGSGQNRDQVLRGIVKEVNQHLKAQNKQYAAEQKAAKHQGKNK</sequence>
<accession>A0A232FL71</accession>
<protein>
    <submittedName>
        <fullName evidence="1">Uncharacterized protein</fullName>
    </submittedName>
</protein>
<keyword evidence="2" id="KW-1185">Reference proteome</keyword>
<dbReference type="EMBL" id="NNAY01000090">
    <property type="protein sequence ID" value="OXU31087.1"/>
    <property type="molecule type" value="Genomic_DNA"/>
</dbReference>
<comment type="caution">
    <text evidence="1">The sequence shown here is derived from an EMBL/GenBank/DDBJ whole genome shotgun (WGS) entry which is preliminary data.</text>
</comment>
<evidence type="ECO:0000313" key="2">
    <source>
        <dbReference type="Proteomes" id="UP000215335"/>
    </source>
</evidence>
<organism evidence="1 2">
    <name type="scientific">Trichomalopsis sarcophagae</name>
    <dbReference type="NCBI Taxonomy" id="543379"/>
    <lineage>
        <taxon>Eukaryota</taxon>
        <taxon>Metazoa</taxon>
        <taxon>Ecdysozoa</taxon>
        <taxon>Arthropoda</taxon>
        <taxon>Hexapoda</taxon>
        <taxon>Insecta</taxon>
        <taxon>Pterygota</taxon>
        <taxon>Neoptera</taxon>
        <taxon>Endopterygota</taxon>
        <taxon>Hymenoptera</taxon>
        <taxon>Apocrita</taxon>
        <taxon>Proctotrupomorpha</taxon>
        <taxon>Chalcidoidea</taxon>
        <taxon>Pteromalidae</taxon>
        <taxon>Pteromalinae</taxon>
        <taxon>Trichomalopsis</taxon>
    </lineage>
</organism>
<gene>
    <name evidence="1" type="ORF">TSAR_014244</name>
</gene>
<proteinExistence type="predicted"/>
<evidence type="ECO:0000313" key="1">
    <source>
        <dbReference type="EMBL" id="OXU31087.1"/>
    </source>
</evidence>
<reference evidence="1 2" key="1">
    <citation type="journal article" date="2017" name="Curr. Biol.">
        <title>The Evolution of Venom by Co-option of Single-Copy Genes.</title>
        <authorList>
            <person name="Martinson E.O."/>
            <person name="Mrinalini"/>
            <person name="Kelkar Y.D."/>
            <person name="Chang C.H."/>
            <person name="Werren J.H."/>
        </authorList>
    </citation>
    <scope>NUCLEOTIDE SEQUENCE [LARGE SCALE GENOMIC DNA]</scope>
    <source>
        <strain evidence="1 2">Alberta</strain>
        <tissue evidence="1">Whole body</tissue>
    </source>
</reference>
<dbReference type="AlphaFoldDB" id="A0A232FL71"/>
<dbReference type="Proteomes" id="UP000215335">
    <property type="component" value="Unassembled WGS sequence"/>
</dbReference>
<name>A0A232FL71_9HYME</name>